<keyword evidence="4 13" id="KW-0812">Transmembrane</keyword>
<keyword evidence="11" id="KW-0407">Ion channel</keyword>
<keyword evidence="8 13" id="KW-1133">Transmembrane helix</keyword>
<evidence type="ECO:0000256" key="12">
    <source>
        <dbReference type="SAM" id="MobiDB-lite"/>
    </source>
</evidence>
<dbReference type="Pfam" id="PF00520">
    <property type="entry name" value="Ion_trans"/>
    <property type="match status" value="1"/>
</dbReference>
<feature type="transmembrane region" description="Helical" evidence="13">
    <location>
        <begin position="20"/>
        <end position="44"/>
    </location>
</feature>
<evidence type="ECO:0000256" key="8">
    <source>
        <dbReference type="ARBA" id="ARBA00022989"/>
    </source>
</evidence>
<feature type="region of interest" description="Disordered" evidence="12">
    <location>
        <begin position="543"/>
        <end position="568"/>
    </location>
</feature>
<dbReference type="GO" id="GO:0008076">
    <property type="term" value="C:voltage-gated potassium channel complex"/>
    <property type="evidence" value="ECO:0007669"/>
    <property type="project" value="InterPro"/>
</dbReference>
<dbReference type="AlphaFoldDB" id="A0A8J2P3C2"/>
<evidence type="ECO:0000256" key="3">
    <source>
        <dbReference type="ARBA" id="ARBA00022538"/>
    </source>
</evidence>
<evidence type="ECO:0000256" key="11">
    <source>
        <dbReference type="ARBA" id="ARBA00023303"/>
    </source>
</evidence>
<evidence type="ECO:0000256" key="10">
    <source>
        <dbReference type="ARBA" id="ARBA00023136"/>
    </source>
</evidence>
<keyword evidence="16" id="KW-1185">Reference proteome</keyword>
<keyword evidence="5" id="KW-0631">Potassium channel</keyword>
<evidence type="ECO:0000256" key="6">
    <source>
        <dbReference type="ARBA" id="ARBA00022882"/>
    </source>
</evidence>
<dbReference type="EMBL" id="CAJVCH010178974">
    <property type="protein sequence ID" value="CAG7729469.1"/>
    <property type="molecule type" value="Genomic_DNA"/>
</dbReference>
<evidence type="ECO:0000256" key="13">
    <source>
        <dbReference type="SAM" id="Phobius"/>
    </source>
</evidence>
<evidence type="ECO:0000313" key="16">
    <source>
        <dbReference type="Proteomes" id="UP000708208"/>
    </source>
</evidence>
<evidence type="ECO:0000256" key="2">
    <source>
        <dbReference type="ARBA" id="ARBA00022448"/>
    </source>
</evidence>
<proteinExistence type="predicted"/>
<evidence type="ECO:0000313" key="15">
    <source>
        <dbReference type="EMBL" id="CAG7729469.1"/>
    </source>
</evidence>
<dbReference type="SMART" id="SM00225">
    <property type="entry name" value="BTB"/>
    <property type="match status" value="1"/>
</dbReference>
<dbReference type="PANTHER" id="PTHR11537:SF113">
    <property type="entry name" value="POTASSIUM VOLTAGE-GATED CHANNEL PROTEIN SHAKER"/>
    <property type="match status" value="1"/>
</dbReference>
<evidence type="ECO:0000256" key="1">
    <source>
        <dbReference type="ARBA" id="ARBA00004141"/>
    </source>
</evidence>
<keyword evidence="7" id="KW-0630">Potassium</keyword>
<dbReference type="GO" id="GO:0005251">
    <property type="term" value="F:delayed rectifier potassium channel activity"/>
    <property type="evidence" value="ECO:0007669"/>
    <property type="project" value="TreeGrafter"/>
</dbReference>
<dbReference type="FunFam" id="1.20.120.350:FF:000074">
    <property type="entry name" value="SHaW family of potassium channels"/>
    <property type="match status" value="1"/>
</dbReference>
<feature type="transmembrane region" description="Helical" evidence="13">
    <location>
        <begin position="425"/>
        <end position="446"/>
    </location>
</feature>
<comment type="caution">
    <text evidence="15">The sequence shown here is derived from an EMBL/GenBank/DDBJ whole genome shotgun (WGS) entry which is preliminary data.</text>
</comment>
<name>A0A8J2P3C2_9HEXA</name>
<dbReference type="GO" id="GO:0051260">
    <property type="term" value="P:protein homooligomerization"/>
    <property type="evidence" value="ECO:0007669"/>
    <property type="project" value="InterPro"/>
</dbReference>
<evidence type="ECO:0000256" key="5">
    <source>
        <dbReference type="ARBA" id="ARBA00022826"/>
    </source>
</evidence>
<dbReference type="OrthoDB" id="415460at2759"/>
<protein>
    <recommendedName>
        <fullName evidence="14">BTB domain-containing protein</fullName>
    </recommendedName>
</protein>
<dbReference type="InterPro" id="IPR028325">
    <property type="entry name" value="VG_K_chnl"/>
</dbReference>
<keyword evidence="2" id="KW-0813">Transport</keyword>
<dbReference type="InterPro" id="IPR005821">
    <property type="entry name" value="Ion_trans_dom"/>
</dbReference>
<evidence type="ECO:0000256" key="9">
    <source>
        <dbReference type="ARBA" id="ARBA00023065"/>
    </source>
</evidence>
<keyword evidence="9" id="KW-0406">Ion transport</keyword>
<dbReference type="Proteomes" id="UP000708208">
    <property type="component" value="Unassembled WGS sequence"/>
</dbReference>
<accession>A0A8J2P3C2</accession>
<sequence>MLQDTDLVRYLNVLLTWPDILGTGLWIFFTLCCLTTFLLLVPLYSRTITAISEMSYRLYPSELNFIKDLSPKRVKEDSKYCCSALKDFVHNYCFVSAFYIPNYRPEWGKYSDWYPDYDPTFGKPDKKQIHYRCCPIVHDHSECLRVKLNVSGTVFETQVRSLNKFPDSLLGNPYRRIRFFDPEKQIYFFDRHATSFEGILHYYQSGGDLRRPANAPMDIFLEECKFYDISENSMMELREREGLSPKEEVKKLPVNLYKRKIWLLFEYPDCSKQGPIVTGISVYVIVLSITIFCLETVEGFIFEPSLKAGNLPGFNDPIFSVETTCNIWFTMELLIRFLACPNKFSFVTNLMNIIDLISIVPYYTSLGNMLGNTTPYNHNSRKEASKFDVLKVVRLVRVFRIFKLSRHSKGLQILGRTLRASIRELGLLIFFLIIGVILFSSAIYFAEGGAEAGQESHFVSIPAAFWWGVITMTTVGYGDMKPKTELGRGVGILCAIAGVLTIALPVPVIVSNFNYFYHREMIERPGDSPDINPMEVDMCPFLPGSYKGDEPGFESSDSDYSELKKNLR</sequence>
<dbReference type="PANTHER" id="PTHR11537">
    <property type="entry name" value="VOLTAGE-GATED POTASSIUM CHANNEL"/>
    <property type="match status" value="1"/>
</dbReference>
<dbReference type="GO" id="GO:0001508">
    <property type="term" value="P:action potential"/>
    <property type="evidence" value="ECO:0007669"/>
    <property type="project" value="TreeGrafter"/>
</dbReference>
<dbReference type="InterPro" id="IPR003131">
    <property type="entry name" value="T1-type_BTB"/>
</dbReference>
<keyword evidence="3" id="KW-0633">Potassium transport</keyword>
<evidence type="ECO:0000256" key="7">
    <source>
        <dbReference type="ARBA" id="ARBA00022958"/>
    </source>
</evidence>
<gene>
    <name evidence="15" type="ORF">AFUS01_LOCUS18181</name>
</gene>
<evidence type="ECO:0000259" key="14">
    <source>
        <dbReference type="SMART" id="SM00225"/>
    </source>
</evidence>
<dbReference type="InterPro" id="IPR000210">
    <property type="entry name" value="BTB/POZ_dom"/>
</dbReference>
<feature type="transmembrane region" description="Helical" evidence="13">
    <location>
        <begin position="458"/>
        <end position="478"/>
    </location>
</feature>
<comment type="subcellular location">
    <subcellularLocation>
        <location evidence="1">Membrane</location>
        <topology evidence="1">Multi-pass membrane protein</topology>
    </subcellularLocation>
</comment>
<feature type="domain" description="BTB" evidence="14">
    <location>
        <begin position="144"/>
        <end position="244"/>
    </location>
</feature>
<dbReference type="Pfam" id="PF02214">
    <property type="entry name" value="BTB_2"/>
    <property type="match status" value="1"/>
</dbReference>
<organism evidence="15 16">
    <name type="scientific">Allacma fusca</name>
    <dbReference type="NCBI Taxonomy" id="39272"/>
    <lineage>
        <taxon>Eukaryota</taxon>
        <taxon>Metazoa</taxon>
        <taxon>Ecdysozoa</taxon>
        <taxon>Arthropoda</taxon>
        <taxon>Hexapoda</taxon>
        <taxon>Collembola</taxon>
        <taxon>Symphypleona</taxon>
        <taxon>Sminthuridae</taxon>
        <taxon>Allacma</taxon>
    </lineage>
</organism>
<keyword evidence="6" id="KW-0851">Voltage-gated channel</keyword>
<dbReference type="FunFam" id="1.10.287.70:FF:000002">
    <property type="entry name" value="Potassium voltage-gated channel subfamily a member"/>
    <property type="match status" value="1"/>
</dbReference>
<feature type="transmembrane region" description="Helical" evidence="13">
    <location>
        <begin position="490"/>
        <end position="510"/>
    </location>
</feature>
<keyword evidence="10 13" id="KW-0472">Membrane</keyword>
<evidence type="ECO:0000256" key="4">
    <source>
        <dbReference type="ARBA" id="ARBA00022692"/>
    </source>
</evidence>
<reference evidence="15" key="1">
    <citation type="submission" date="2021-06" db="EMBL/GenBank/DDBJ databases">
        <authorList>
            <person name="Hodson N. C."/>
            <person name="Mongue J. A."/>
            <person name="Jaron S. K."/>
        </authorList>
    </citation>
    <scope>NUCLEOTIDE SEQUENCE</scope>
</reference>